<dbReference type="AlphaFoldDB" id="A0A0L6USD3"/>
<accession>A0A0L6USD3</accession>
<evidence type="ECO:0000313" key="1">
    <source>
        <dbReference type="EMBL" id="KNZ50760.1"/>
    </source>
</evidence>
<protein>
    <submittedName>
        <fullName evidence="1">Uncharacterized protein</fullName>
    </submittedName>
</protein>
<keyword evidence="2" id="KW-1185">Reference proteome</keyword>
<dbReference type="OrthoDB" id="2537092at2759"/>
<reference evidence="1 2" key="1">
    <citation type="submission" date="2015-08" db="EMBL/GenBank/DDBJ databases">
        <title>Next Generation Sequencing and Analysis of the Genome of Puccinia sorghi L Schw, the Causal Agent of Maize Common Rust.</title>
        <authorList>
            <person name="Rochi L."/>
            <person name="Burguener G."/>
            <person name="Darino M."/>
            <person name="Turjanski A."/>
            <person name="Kreff E."/>
            <person name="Dieguez M.J."/>
            <person name="Sacco F."/>
        </authorList>
    </citation>
    <scope>NUCLEOTIDE SEQUENCE [LARGE SCALE GENOMIC DNA]</scope>
    <source>
        <strain evidence="1 2">RO10H11247</strain>
    </source>
</reference>
<gene>
    <name evidence="1" type="ORF">VP01_4250g1</name>
</gene>
<dbReference type="EMBL" id="LAVV01009336">
    <property type="protein sequence ID" value="KNZ50760.1"/>
    <property type="molecule type" value="Genomic_DNA"/>
</dbReference>
<comment type="caution">
    <text evidence="1">The sequence shown here is derived from an EMBL/GenBank/DDBJ whole genome shotgun (WGS) entry which is preliminary data.</text>
</comment>
<dbReference type="Proteomes" id="UP000037035">
    <property type="component" value="Unassembled WGS sequence"/>
</dbReference>
<dbReference type="VEuPathDB" id="FungiDB:VP01_4250g1"/>
<evidence type="ECO:0000313" key="2">
    <source>
        <dbReference type="Proteomes" id="UP000037035"/>
    </source>
</evidence>
<name>A0A0L6USD3_9BASI</name>
<sequence length="113" mass="12354">MNYPPSPTLNQAPPKVSLCRNHQGQIPPQWDYLHLAQSVLFGSPTPRPKSTLNLVASLNQHQFFSPSSPSNNILSVSAAIVYGILIGHTPPEIPNEHDLALELASNFCCFLPI</sequence>
<organism evidence="1 2">
    <name type="scientific">Puccinia sorghi</name>
    <dbReference type="NCBI Taxonomy" id="27349"/>
    <lineage>
        <taxon>Eukaryota</taxon>
        <taxon>Fungi</taxon>
        <taxon>Dikarya</taxon>
        <taxon>Basidiomycota</taxon>
        <taxon>Pucciniomycotina</taxon>
        <taxon>Pucciniomycetes</taxon>
        <taxon>Pucciniales</taxon>
        <taxon>Pucciniaceae</taxon>
        <taxon>Puccinia</taxon>
    </lineage>
</organism>
<proteinExistence type="predicted"/>